<dbReference type="SUPFAM" id="SSF47336">
    <property type="entry name" value="ACP-like"/>
    <property type="match status" value="1"/>
</dbReference>
<dbReference type="InterPro" id="IPR009081">
    <property type="entry name" value="PP-bd_ACP"/>
</dbReference>
<dbReference type="Gene3D" id="3.40.50.12780">
    <property type="entry name" value="N-terminal domain of ligase-like"/>
    <property type="match status" value="1"/>
</dbReference>
<dbReference type="InterPro" id="IPR001242">
    <property type="entry name" value="Condensation_dom"/>
</dbReference>
<dbReference type="InterPro" id="IPR042099">
    <property type="entry name" value="ANL_N_sf"/>
</dbReference>
<dbReference type="EMBL" id="SMKP01000197">
    <property type="protein sequence ID" value="TDD12648.1"/>
    <property type="molecule type" value="Genomic_DNA"/>
</dbReference>
<dbReference type="Gene3D" id="3.30.559.10">
    <property type="entry name" value="Chloramphenicol acetyltransferase-like domain"/>
    <property type="match status" value="1"/>
</dbReference>
<dbReference type="Gene3D" id="3.30.300.30">
    <property type="match status" value="1"/>
</dbReference>
<dbReference type="RefSeq" id="WP_132517186.1">
    <property type="nucleotide sequence ID" value="NZ_SMKP01000197.1"/>
</dbReference>
<dbReference type="NCBIfam" id="TIGR01733">
    <property type="entry name" value="AA-adenyl-dom"/>
    <property type="match status" value="1"/>
</dbReference>
<evidence type="ECO:0000256" key="3">
    <source>
        <dbReference type="ARBA" id="ARBA00022553"/>
    </source>
</evidence>
<dbReference type="SUPFAM" id="SSF52777">
    <property type="entry name" value="CoA-dependent acyltransferases"/>
    <property type="match status" value="1"/>
</dbReference>
<dbReference type="InterPro" id="IPR023213">
    <property type="entry name" value="CAT-like_dom_sf"/>
</dbReference>
<protein>
    <submittedName>
        <fullName evidence="5">Amino acid adenylation domain-containing protein</fullName>
    </submittedName>
</protein>
<dbReference type="InterPro" id="IPR045851">
    <property type="entry name" value="AMP-bd_C_sf"/>
</dbReference>
<evidence type="ECO:0000259" key="4">
    <source>
        <dbReference type="PROSITE" id="PS50075"/>
    </source>
</evidence>
<feature type="domain" description="Carrier" evidence="4">
    <location>
        <begin position="658"/>
        <end position="733"/>
    </location>
</feature>
<dbReference type="Pfam" id="PF00501">
    <property type="entry name" value="AMP-binding"/>
    <property type="match status" value="1"/>
</dbReference>
<dbReference type="InterPro" id="IPR025110">
    <property type="entry name" value="AMP-bd_C"/>
</dbReference>
<dbReference type="FunFam" id="3.40.50.980:FF:000001">
    <property type="entry name" value="Non-ribosomal peptide synthetase"/>
    <property type="match status" value="1"/>
</dbReference>
<dbReference type="InterPro" id="IPR006162">
    <property type="entry name" value="Ppantetheine_attach_site"/>
</dbReference>
<dbReference type="Pfam" id="PF00668">
    <property type="entry name" value="Condensation"/>
    <property type="match status" value="1"/>
</dbReference>
<keyword evidence="2" id="KW-0596">Phosphopantetheine</keyword>
<keyword evidence="6" id="KW-1185">Reference proteome</keyword>
<dbReference type="FunFam" id="1.10.1200.10:FF:000016">
    <property type="entry name" value="Non-ribosomal peptide synthase"/>
    <property type="match status" value="1"/>
</dbReference>
<dbReference type="InterPro" id="IPR036736">
    <property type="entry name" value="ACP-like_sf"/>
</dbReference>
<dbReference type="PROSITE" id="PS00012">
    <property type="entry name" value="PHOSPHOPANTETHEINE"/>
    <property type="match status" value="1"/>
</dbReference>
<dbReference type="PANTHER" id="PTHR45527:SF1">
    <property type="entry name" value="FATTY ACID SYNTHASE"/>
    <property type="match status" value="1"/>
</dbReference>
<gene>
    <name evidence="5" type="ORF">E1294_43405</name>
</gene>
<dbReference type="InterPro" id="IPR000873">
    <property type="entry name" value="AMP-dep_synth/lig_dom"/>
</dbReference>
<dbReference type="OrthoDB" id="2472181at2"/>
<organism evidence="5 6">
    <name type="scientific">Nonomuraea diastatica</name>
    <dbReference type="NCBI Taxonomy" id="1848329"/>
    <lineage>
        <taxon>Bacteria</taxon>
        <taxon>Bacillati</taxon>
        <taxon>Actinomycetota</taxon>
        <taxon>Actinomycetes</taxon>
        <taxon>Streptosporangiales</taxon>
        <taxon>Streptosporangiaceae</taxon>
        <taxon>Nonomuraea</taxon>
    </lineage>
</organism>
<dbReference type="PANTHER" id="PTHR45527">
    <property type="entry name" value="NONRIBOSOMAL PEPTIDE SYNTHETASE"/>
    <property type="match status" value="1"/>
</dbReference>
<dbReference type="GO" id="GO:0043041">
    <property type="term" value="P:amino acid activation for nonribosomal peptide biosynthetic process"/>
    <property type="evidence" value="ECO:0007669"/>
    <property type="project" value="TreeGrafter"/>
</dbReference>
<proteinExistence type="predicted"/>
<dbReference type="InterPro" id="IPR020806">
    <property type="entry name" value="PKS_PP-bd"/>
</dbReference>
<evidence type="ECO:0000256" key="1">
    <source>
        <dbReference type="ARBA" id="ARBA00001957"/>
    </source>
</evidence>
<dbReference type="GO" id="GO:0031177">
    <property type="term" value="F:phosphopantetheine binding"/>
    <property type="evidence" value="ECO:0007669"/>
    <property type="project" value="InterPro"/>
</dbReference>
<dbReference type="Pfam" id="PF00550">
    <property type="entry name" value="PP-binding"/>
    <property type="match status" value="1"/>
</dbReference>
<name>A0A4R4W2A9_9ACTN</name>
<feature type="non-terminal residue" evidence="5">
    <location>
        <position position="1"/>
    </location>
</feature>
<dbReference type="AlphaFoldDB" id="A0A4R4W2A9"/>
<dbReference type="PROSITE" id="PS50075">
    <property type="entry name" value="CARRIER"/>
    <property type="match status" value="1"/>
</dbReference>
<dbReference type="CDD" id="cd05930">
    <property type="entry name" value="A_NRPS"/>
    <property type="match status" value="1"/>
</dbReference>
<dbReference type="FunFam" id="3.30.300.30:FF:000010">
    <property type="entry name" value="Enterobactin synthetase component F"/>
    <property type="match status" value="1"/>
</dbReference>
<reference evidence="5 6" key="1">
    <citation type="submission" date="2019-03" db="EMBL/GenBank/DDBJ databases">
        <title>Draft genome sequences of novel Actinobacteria.</title>
        <authorList>
            <person name="Sahin N."/>
            <person name="Ay H."/>
            <person name="Saygin H."/>
        </authorList>
    </citation>
    <scope>NUCLEOTIDE SEQUENCE [LARGE SCALE GENOMIC DNA]</scope>
    <source>
        <strain evidence="5 6">KC712</strain>
    </source>
</reference>
<dbReference type="GO" id="GO:0072330">
    <property type="term" value="P:monocarboxylic acid biosynthetic process"/>
    <property type="evidence" value="ECO:0007669"/>
    <property type="project" value="UniProtKB-ARBA"/>
</dbReference>
<comment type="cofactor">
    <cofactor evidence="1">
        <name>pantetheine 4'-phosphate</name>
        <dbReference type="ChEBI" id="CHEBI:47942"/>
    </cofactor>
</comment>
<evidence type="ECO:0000313" key="6">
    <source>
        <dbReference type="Proteomes" id="UP000294543"/>
    </source>
</evidence>
<dbReference type="GO" id="GO:0003824">
    <property type="term" value="F:catalytic activity"/>
    <property type="evidence" value="ECO:0007669"/>
    <property type="project" value="InterPro"/>
</dbReference>
<dbReference type="InterPro" id="IPR010071">
    <property type="entry name" value="AA_adenyl_dom"/>
</dbReference>
<dbReference type="SMART" id="SM00823">
    <property type="entry name" value="PKS_PP"/>
    <property type="match status" value="1"/>
</dbReference>
<keyword evidence="3" id="KW-0597">Phosphoprotein</keyword>
<dbReference type="GO" id="GO:0005829">
    <property type="term" value="C:cytosol"/>
    <property type="evidence" value="ECO:0007669"/>
    <property type="project" value="TreeGrafter"/>
</dbReference>
<dbReference type="PROSITE" id="PS00455">
    <property type="entry name" value="AMP_BINDING"/>
    <property type="match status" value="1"/>
</dbReference>
<dbReference type="SUPFAM" id="SSF56801">
    <property type="entry name" value="Acetyl-CoA synthetase-like"/>
    <property type="match status" value="1"/>
</dbReference>
<dbReference type="GO" id="GO:0008610">
    <property type="term" value="P:lipid biosynthetic process"/>
    <property type="evidence" value="ECO:0007669"/>
    <property type="project" value="UniProtKB-ARBA"/>
</dbReference>
<dbReference type="GO" id="GO:0044550">
    <property type="term" value="P:secondary metabolite biosynthetic process"/>
    <property type="evidence" value="ECO:0007669"/>
    <property type="project" value="TreeGrafter"/>
</dbReference>
<accession>A0A4R4W2A9</accession>
<dbReference type="Gene3D" id="3.30.559.30">
    <property type="entry name" value="Nonribosomal peptide synthetase, condensation domain"/>
    <property type="match status" value="1"/>
</dbReference>
<evidence type="ECO:0000313" key="5">
    <source>
        <dbReference type="EMBL" id="TDD12648.1"/>
    </source>
</evidence>
<comment type="caution">
    <text evidence="5">The sequence shown here is derived from an EMBL/GenBank/DDBJ whole genome shotgun (WGS) entry which is preliminary data.</text>
</comment>
<dbReference type="InterPro" id="IPR020845">
    <property type="entry name" value="AMP-binding_CS"/>
</dbReference>
<dbReference type="Proteomes" id="UP000294543">
    <property type="component" value="Unassembled WGS sequence"/>
</dbReference>
<dbReference type="Gene3D" id="1.10.1200.10">
    <property type="entry name" value="ACP-like"/>
    <property type="match status" value="1"/>
</dbReference>
<dbReference type="Pfam" id="PF13193">
    <property type="entry name" value="AMP-binding_C"/>
    <property type="match status" value="1"/>
</dbReference>
<sequence>DTALAAYEHQHLPFDRIVEELHPQRDLTRTPLVQHVFALQTADTESWHLRGLSVRRIPAHTQTSKYDLFMAVRETPDGSLEGTVEYPTALFDAATIDRLARHYVTLLTEAAARPGLPVGLIPLLTTGERGELVHALNDTKVHYPAGECMHELIERQAARTPGAIAVEYADDRLTYAELESQANRLARHLRSLGVGPDTAVGLRLDRSVGLIVGLLAILKAGGCYVPIETDAPEPRMMGILADAAAPVCLVDAGRAPADPGPVTFVTVHDAPADAPGTPPEVALSPDNLISIYYTSGSTGRPKGVASTHGGWVNRMRWMQDTYRLRPGEAVLQKTTLVFDDAAVECLWPLLVGGRVALIPPGLHRDPVEIAEYAARHRVSVLQFVPSMLTLFLEALDGERLSRLGALRHVISSGEALKPELLRLFLDRFGADVPTLNNQWGATEVSIDSTAHRCLPADVHAPTSVSVGTPIANNQVYVLDPELNPAPIGVPGDLYIGGDALARGYLNDAAKTAGAFGPDPFRPGQRIYRTGDRGLLRPNGSIVFLGRQDDQVKIRGIRVEPGEVEQAMLELPGVREAAVTVWEPSPGDKRLAGYAVPKPGSDLTPALLRERLKERLPSYLVPAALSVLPEMPTTTSGKIDRRALPAPEDGESAASAYRAPDGPVAELIAGIWADLLGQPRVGADDNFFDLGGHSLLATRAISRMRAELDADLPLSLLFEAATLADAADAVERVLLAELDDLSDDDLAHLMETEER</sequence>
<evidence type="ECO:0000256" key="2">
    <source>
        <dbReference type="ARBA" id="ARBA00022450"/>
    </source>
</evidence>